<proteinExistence type="predicted"/>
<evidence type="ECO:0000313" key="2">
    <source>
        <dbReference type="EMBL" id="MBX62268.1"/>
    </source>
</evidence>
<protein>
    <submittedName>
        <fullName evidence="2">Uncharacterized protein LOC105637809</fullName>
    </submittedName>
</protein>
<accession>A0A2P2Q5L0</accession>
<evidence type="ECO:0000256" key="1">
    <source>
        <dbReference type="SAM" id="MobiDB-lite"/>
    </source>
</evidence>
<feature type="region of interest" description="Disordered" evidence="1">
    <location>
        <begin position="78"/>
        <end position="106"/>
    </location>
</feature>
<reference evidence="2" key="1">
    <citation type="submission" date="2018-02" db="EMBL/GenBank/DDBJ databases">
        <title>Rhizophora mucronata_Transcriptome.</title>
        <authorList>
            <person name="Meera S.P."/>
            <person name="Sreeshan A."/>
            <person name="Augustine A."/>
        </authorList>
    </citation>
    <scope>NUCLEOTIDE SEQUENCE</scope>
    <source>
        <tissue evidence="2">Leaf</tissue>
    </source>
</reference>
<feature type="compositionally biased region" description="Gly residues" evidence="1">
    <location>
        <begin position="92"/>
        <end position="106"/>
    </location>
</feature>
<dbReference type="EMBL" id="GGEC01081784">
    <property type="protein sequence ID" value="MBX62268.1"/>
    <property type="molecule type" value="Transcribed_RNA"/>
</dbReference>
<name>A0A2P2Q5L0_RHIMU</name>
<sequence length="106" mass="11162">MTEPLSKLTLQAVTVTVAAIIVAFWPKVKSPLMLTRIEQLLMAQLKTTPGSTSRLPFPSMYTSSVKFKLESSLQTVLRSPIPRRSSSHDSVGGCGGGAGRSGAGGT</sequence>
<dbReference type="AlphaFoldDB" id="A0A2P2Q5L0"/>
<organism evidence="2">
    <name type="scientific">Rhizophora mucronata</name>
    <name type="common">Asiatic mangrove</name>
    <dbReference type="NCBI Taxonomy" id="61149"/>
    <lineage>
        <taxon>Eukaryota</taxon>
        <taxon>Viridiplantae</taxon>
        <taxon>Streptophyta</taxon>
        <taxon>Embryophyta</taxon>
        <taxon>Tracheophyta</taxon>
        <taxon>Spermatophyta</taxon>
        <taxon>Magnoliopsida</taxon>
        <taxon>eudicotyledons</taxon>
        <taxon>Gunneridae</taxon>
        <taxon>Pentapetalae</taxon>
        <taxon>rosids</taxon>
        <taxon>fabids</taxon>
        <taxon>Malpighiales</taxon>
        <taxon>Rhizophoraceae</taxon>
        <taxon>Rhizophora</taxon>
    </lineage>
</organism>